<sequence length="94" mass="10734">MQGNLRGMDDRGNDFRLVCGITYGLEVPPNHASFIENRRVIYNKGFYSKHAHATPENRTIIQQKIILHKISPVIKVKIIILSRPSSMVAMTLSW</sequence>
<name>A0A8X7CBJ7_9ARAC</name>
<dbReference type="Proteomes" id="UP000886998">
    <property type="component" value="Unassembled WGS sequence"/>
</dbReference>
<protein>
    <submittedName>
        <fullName evidence="1">Uncharacterized protein</fullName>
    </submittedName>
</protein>
<organism evidence="1 2">
    <name type="scientific">Trichonephila inaurata madagascariensis</name>
    <dbReference type="NCBI Taxonomy" id="2747483"/>
    <lineage>
        <taxon>Eukaryota</taxon>
        <taxon>Metazoa</taxon>
        <taxon>Ecdysozoa</taxon>
        <taxon>Arthropoda</taxon>
        <taxon>Chelicerata</taxon>
        <taxon>Arachnida</taxon>
        <taxon>Araneae</taxon>
        <taxon>Araneomorphae</taxon>
        <taxon>Entelegynae</taxon>
        <taxon>Araneoidea</taxon>
        <taxon>Nephilidae</taxon>
        <taxon>Trichonephila</taxon>
        <taxon>Trichonephila inaurata</taxon>
    </lineage>
</organism>
<keyword evidence="2" id="KW-1185">Reference proteome</keyword>
<proteinExistence type="predicted"/>
<accession>A0A8X7CBJ7</accession>
<reference evidence="1" key="1">
    <citation type="submission" date="2020-08" db="EMBL/GenBank/DDBJ databases">
        <title>Multicomponent nature underlies the extraordinary mechanical properties of spider dragline silk.</title>
        <authorList>
            <person name="Kono N."/>
            <person name="Nakamura H."/>
            <person name="Mori M."/>
            <person name="Yoshida Y."/>
            <person name="Ohtoshi R."/>
            <person name="Malay A.D."/>
            <person name="Moran D.A.P."/>
            <person name="Tomita M."/>
            <person name="Numata K."/>
            <person name="Arakawa K."/>
        </authorList>
    </citation>
    <scope>NUCLEOTIDE SEQUENCE</scope>
</reference>
<evidence type="ECO:0000313" key="1">
    <source>
        <dbReference type="EMBL" id="GFY63318.1"/>
    </source>
</evidence>
<dbReference type="EMBL" id="BMAV01014727">
    <property type="protein sequence ID" value="GFY63318.1"/>
    <property type="molecule type" value="Genomic_DNA"/>
</dbReference>
<gene>
    <name evidence="1" type="ORF">TNIN_294291</name>
</gene>
<evidence type="ECO:0000313" key="2">
    <source>
        <dbReference type="Proteomes" id="UP000886998"/>
    </source>
</evidence>
<dbReference type="AlphaFoldDB" id="A0A8X7CBJ7"/>
<comment type="caution">
    <text evidence="1">The sequence shown here is derived from an EMBL/GenBank/DDBJ whole genome shotgun (WGS) entry which is preliminary data.</text>
</comment>